<dbReference type="RefSeq" id="WP_088707665.1">
    <property type="nucleotide sequence ID" value="NZ_LSTO01000001.1"/>
</dbReference>
<accession>A0A254TDS1</accession>
<name>A0A254TDS1_9BURK</name>
<sequence length="1067" mass="104384">MQNAKVAYVGKDVQVKADAVENGDGGKVIVWSDDTTRYFGAISARGGEQGGDGGLVEVSGKQTLDFDGRVTTQAPAGKIGMLLLDPADVTISNAAQSTSMTSGALFSDGTASISNVNVATLVGALGSTSVVVDASAGSGSGTGTITVADPVTWGSASSLTLKATTDVTVNASITNTGSASLNLYGNGAIVVNNPVSVGGNFSVAGTSGGITQATSFSGNAQINGSGFAVQAGQIDLTSAGSLIAAGNTNLTAANININGILKHAPATSSSGVATLNATGNIALQGTIEGVGPGGYKVQLQGGTITTDATKTLNIIGSGENTLIEVDNGATWTNNGTVNMTGNSQIRLFDGSVTSTFTNSSGGQFNSSSTANWSFFSNPGSQNGIINNNGAMTIDGTAAGLQSFEAIFNQGATGTLTLANGATLSLQNAQSVEGAINLPLGNNIHVSEYHGAPATFTGVAFTGSGQLALTSSSVQATFDNVSAPDTPLSVSGAATTISGGTSVFASASGLGSNLTLDNGILAIKGGNFTVPAGASYSGNVGYYATGNLTVPAGGDISTFGSVTLIGGWNGNTGTPGVSGSGNININSAKVSALGGDATLSMSGSLSLQATTANAFIEAPDVFLTAGGNVSFSNSGTNKAYVTSLLAATTHLTFTNATGKVLFNGVGATATTSGNLGFFHGGAPSSPGIPSVLGTSLILSGGDPANFVASTPSVTPAEPPPPTVAECTVNPGLSGCSSVLPTLATCTTAPTTAGCSVVLPTLDTCVTNPTQAGCTAVLPTLSTCTTAPTTPGCGAVLPTVDACIANPTLPGCTAVIPSLSTCMANPSQPGCSIVLPSLSTCTASPTTAGCTAVLPTLSSCTTNPTQAGCSVVLPALGACVTSPTTPGCTAVLPTLSSCTTNPSQPGCTAVLPTLSSCTNSPTLPGCTAVLPTMSTCTAAPTTAGCTAVLPTLAQCSATPTLAGCSVVVPTANKCVLNPSAPECVVVLPVTDTGSTSSPVNLITETVVETSNLVLTTTAMMSSNQLQPDSGSSSGGGSGSEGKKIDKKTLSSTDDSGAKKNEPVRKMYCN</sequence>
<dbReference type="Gene3D" id="2.160.20.10">
    <property type="entry name" value="Single-stranded right-handed beta-helix, Pectin lyase-like"/>
    <property type="match status" value="1"/>
</dbReference>
<evidence type="ECO:0000256" key="1">
    <source>
        <dbReference type="SAM" id="MobiDB-lite"/>
    </source>
</evidence>
<evidence type="ECO:0000313" key="2">
    <source>
        <dbReference type="EMBL" id="OWW20800.1"/>
    </source>
</evidence>
<dbReference type="Proteomes" id="UP000197535">
    <property type="component" value="Unassembled WGS sequence"/>
</dbReference>
<gene>
    <name evidence="2" type="ORF">AYR66_16305</name>
</gene>
<proteinExistence type="predicted"/>
<keyword evidence="3" id="KW-1185">Reference proteome</keyword>
<feature type="compositionally biased region" description="Basic and acidic residues" evidence="1">
    <location>
        <begin position="1053"/>
        <end position="1067"/>
    </location>
</feature>
<dbReference type="InterPro" id="IPR012334">
    <property type="entry name" value="Pectin_lyas_fold"/>
</dbReference>
<dbReference type="OrthoDB" id="218680at2"/>
<protein>
    <submittedName>
        <fullName evidence="2">Uncharacterized protein</fullName>
    </submittedName>
</protein>
<feature type="region of interest" description="Disordered" evidence="1">
    <location>
        <begin position="1018"/>
        <end position="1067"/>
    </location>
</feature>
<comment type="caution">
    <text evidence="2">The sequence shown here is derived from an EMBL/GenBank/DDBJ whole genome shotgun (WGS) entry which is preliminary data.</text>
</comment>
<reference evidence="2 3" key="1">
    <citation type="submission" date="2016-02" db="EMBL/GenBank/DDBJ databases">
        <authorList>
            <person name="Wen L."/>
            <person name="He K."/>
            <person name="Yang H."/>
        </authorList>
    </citation>
    <scope>NUCLEOTIDE SEQUENCE [LARGE SCALE GENOMIC DNA]</scope>
    <source>
        <strain evidence="2 3">TSA40</strain>
    </source>
</reference>
<dbReference type="EMBL" id="LSTO01000001">
    <property type="protein sequence ID" value="OWW20800.1"/>
    <property type="molecule type" value="Genomic_DNA"/>
</dbReference>
<evidence type="ECO:0000313" key="3">
    <source>
        <dbReference type="Proteomes" id="UP000197535"/>
    </source>
</evidence>
<organism evidence="2 3">
    <name type="scientific">Noviherbaspirillum denitrificans</name>
    <dbReference type="NCBI Taxonomy" id="1968433"/>
    <lineage>
        <taxon>Bacteria</taxon>
        <taxon>Pseudomonadati</taxon>
        <taxon>Pseudomonadota</taxon>
        <taxon>Betaproteobacteria</taxon>
        <taxon>Burkholderiales</taxon>
        <taxon>Oxalobacteraceae</taxon>
        <taxon>Noviherbaspirillum</taxon>
    </lineage>
</organism>
<dbReference type="AlphaFoldDB" id="A0A254TDS1"/>